<evidence type="ECO:0000256" key="4">
    <source>
        <dbReference type="HAMAP-Rule" id="MF_00689"/>
    </source>
</evidence>
<dbReference type="GO" id="GO:0004057">
    <property type="term" value="F:arginyl-tRNA--protein transferase activity"/>
    <property type="evidence" value="ECO:0007669"/>
    <property type="project" value="InterPro"/>
</dbReference>
<gene>
    <name evidence="4" type="primary">bpt</name>
    <name evidence="7" type="ORF">TPSD3_12715</name>
</gene>
<accession>A0A251X4Y5</accession>
<evidence type="ECO:0000256" key="1">
    <source>
        <dbReference type="ARBA" id="ARBA00022490"/>
    </source>
</evidence>
<dbReference type="GO" id="GO:0008914">
    <property type="term" value="F:leucyl-tRNA--protein transferase activity"/>
    <property type="evidence" value="ECO:0007669"/>
    <property type="project" value="UniProtKB-UniRule"/>
</dbReference>
<comment type="catalytic activity">
    <reaction evidence="4">
        <text>N-terminal L-glutamyl-[protein] + L-leucyl-tRNA(Leu) = N-terminal L-leucyl-L-glutamyl-[protein] + tRNA(Leu) + H(+)</text>
        <dbReference type="Rhea" id="RHEA:50412"/>
        <dbReference type="Rhea" id="RHEA-COMP:9613"/>
        <dbReference type="Rhea" id="RHEA-COMP:9622"/>
        <dbReference type="Rhea" id="RHEA-COMP:12664"/>
        <dbReference type="Rhea" id="RHEA-COMP:12668"/>
        <dbReference type="ChEBI" id="CHEBI:15378"/>
        <dbReference type="ChEBI" id="CHEBI:64721"/>
        <dbReference type="ChEBI" id="CHEBI:78442"/>
        <dbReference type="ChEBI" id="CHEBI:78494"/>
        <dbReference type="ChEBI" id="CHEBI:133041"/>
        <dbReference type="EC" id="2.3.2.29"/>
    </reaction>
</comment>
<dbReference type="InterPro" id="IPR016181">
    <property type="entry name" value="Acyl_CoA_acyltransferase"/>
</dbReference>
<comment type="function">
    <text evidence="4">Functions in the N-end rule pathway of protein degradation where it conjugates Leu from its aminoacyl-tRNA to the N-termini of proteins containing an N-terminal aspartate or glutamate.</text>
</comment>
<dbReference type="GO" id="GO:0005737">
    <property type="term" value="C:cytoplasm"/>
    <property type="evidence" value="ECO:0007669"/>
    <property type="project" value="UniProtKB-SubCell"/>
</dbReference>
<dbReference type="PIRSF" id="PIRSF037208">
    <property type="entry name" value="ATE_pro_prd"/>
    <property type="match status" value="1"/>
</dbReference>
<dbReference type="HAMAP" id="MF_00689">
    <property type="entry name" value="Bpt"/>
    <property type="match status" value="1"/>
</dbReference>
<dbReference type="Proteomes" id="UP000194798">
    <property type="component" value="Unassembled WGS sequence"/>
</dbReference>
<comment type="subcellular location">
    <subcellularLocation>
        <location evidence="4">Cytoplasm</location>
    </subcellularLocation>
</comment>
<name>A0A251X4Y5_9GAMM</name>
<dbReference type="PANTHER" id="PTHR21367">
    <property type="entry name" value="ARGININE-TRNA-PROTEIN TRANSFERASE 1"/>
    <property type="match status" value="1"/>
</dbReference>
<keyword evidence="3 4" id="KW-0012">Acyltransferase</keyword>
<evidence type="ECO:0000313" key="7">
    <source>
        <dbReference type="EMBL" id="OUD11997.1"/>
    </source>
</evidence>
<dbReference type="RefSeq" id="WP_086488913.1">
    <property type="nucleotide sequence ID" value="NZ_MSLT01000023.1"/>
</dbReference>
<protein>
    <recommendedName>
        <fullName evidence="4">Aspartate/glutamate leucyltransferase</fullName>
        <ecNumber evidence="4">2.3.2.29</ecNumber>
    </recommendedName>
</protein>
<dbReference type="NCBIfam" id="NF002346">
    <property type="entry name" value="PRK01305.2-3"/>
    <property type="match status" value="1"/>
</dbReference>
<sequence length="244" mass="28865">MNQHTQFTLYATPPHHCSYFPEREATTIFVDPDFPRDKTLYTTLSRHGFRRSGEHLYRPHCQTCELCIPVRVPVRRFSPNRTQKRVWRANQDLNITAHTGELKQEHFDLYCHYLDARHKGGGMDNPSVASCRQFLMSDWANTVFYEFRLHEQLLAVGVVDVLNDGLSAVYTFFDPQHSKRSLGVYVVLWEIAHATSSHLDWLYLGYWIEGCRKMSYKIQYQPLEYYRLGRWQRDEGQLENINKI</sequence>
<dbReference type="Pfam" id="PF04377">
    <property type="entry name" value="ATE_C"/>
    <property type="match status" value="1"/>
</dbReference>
<evidence type="ECO:0000256" key="2">
    <source>
        <dbReference type="ARBA" id="ARBA00022679"/>
    </source>
</evidence>
<feature type="domain" description="N-end aminoacyl transferase N-terminal" evidence="5">
    <location>
        <begin position="15"/>
        <end position="85"/>
    </location>
</feature>
<evidence type="ECO:0000256" key="3">
    <source>
        <dbReference type="ARBA" id="ARBA00023315"/>
    </source>
</evidence>
<comment type="catalytic activity">
    <reaction evidence="4">
        <text>N-terminal L-aspartyl-[protein] + L-leucyl-tRNA(Leu) = N-terminal L-leucyl-L-aspartyl-[protein] + tRNA(Leu) + H(+)</text>
        <dbReference type="Rhea" id="RHEA:50420"/>
        <dbReference type="Rhea" id="RHEA-COMP:9613"/>
        <dbReference type="Rhea" id="RHEA-COMP:9622"/>
        <dbReference type="Rhea" id="RHEA-COMP:12669"/>
        <dbReference type="Rhea" id="RHEA-COMP:12674"/>
        <dbReference type="ChEBI" id="CHEBI:15378"/>
        <dbReference type="ChEBI" id="CHEBI:64720"/>
        <dbReference type="ChEBI" id="CHEBI:78442"/>
        <dbReference type="ChEBI" id="CHEBI:78494"/>
        <dbReference type="ChEBI" id="CHEBI:133042"/>
        <dbReference type="EC" id="2.3.2.29"/>
    </reaction>
</comment>
<dbReference type="GO" id="GO:0071596">
    <property type="term" value="P:ubiquitin-dependent protein catabolic process via the N-end rule pathway"/>
    <property type="evidence" value="ECO:0007669"/>
    <property type="project" value="InterPro"/>
</dbReference>
<keyword evidence="1 4" id="KW-0963">Cytoplasm</keyword>
<evidence type="ECO:0000259" key="5">
    <source>
        <dbReference type="Pfam" id="PF04376"/>
    </source>
</evidence>
<dbReference type="EMBL" id="MSLT01000023">
    <property type="protein sequence ID" value="OUD11997.1"/>
    <property type="molecule type" value="Genomic_DNA"/>
</dbReference>
<evidence type="ECO:0000259" key="6">
    <source>
        <dbReference type="Pfam" id="PF04377"/>
    </source>
</evidence>
<dbReference type="InterPro" id="IPR007472">
    <property type="entry name" value="N-end_Aminoacyl_Trfase_C"/>
</dbReference>
<keyword evidence="8" id="KW-1185">Reference proteome</keyword>
<dbReference type="Pfam" id="PF04376">
    <property type="entry name" value="ATE_N"/>
    <property type="match status" value="1"/>
</dbReference>
<comment type="caution">
    <text evidence="7">The sequence shown here is derived from an EMBL/GenBank/DDBJ whole genome shotgun (WGS) entry which is preliminary data.</text>
</comment>
<dbReference type="InterPro" id="IPR007471">
    <property type="entry name" value="N-end_Aminoacyl_Trfase_N"/>
</dbReference>
<dbReference type="AlphaFoldDB" id="A0A251X4Y5"/>
<dbReference type="PANTHER" id="PTHR21367:SF1">
    <property type="entry name" value="ARGINYL-TRNA--PROTEIN TRANSFERASE 1"/>
    <property type="match status" value="1"/>
</dbReference>
<dbReference type="NCBIfam" id="NF002342">
    <property type="entry name" value="PRK01305.1-3"/>
    <property type="match status" value="1"/>
</dbReference>
<dbReference type="EC" id="2.3.2.29" evidence="4"/>
<dbReference type="InterPro" id="IPR017138">
    <property type="entry name" value="Asp_Glu_LeuTrfase"/>
</dbReference>
<proteinExistence type="inferred from homology"/>
<dbReference type="NCBIfam" id="NF002341">
    <property type="entry name" value="PRK01305.1-1"/>
    <property type="match status" value="1"/>
</dbReference>
<dbReference type="OrthoDB" id="9782022at2"/>
<feature type="domain" description="N-end rule aminoacyl transferase C-terminal" evidence="6">
    <location>
        <begin position="105"/>
        <end position="226"/>
    </location>
</feature>
<keyword evidence="2 4" id="KW-0808">Transferase</keyword>
<reference evidence="7 8" key="1">
    <citation type="submission" date="2016-12" db="EMBL/GenBank/DDBJ databases">
        <title>Thioflexothrix psekupsii D3 genome sequencing and assembly.</title>
        <authorList>
            <person name="Fomenkov A."/>
            <person name="Vincze T."/>
            <person name="Grabovich M."/>
            <person name="Anton B.P."/>
            <person name="Dubinina G."/>
            <person name="Orlova M."/>
            <person name="Belousova E."/>
            <person name="Roberts R.J."/>
        </authorList>
    </citation>
    <scope>NUCLEOTIDE SEQUENCE [LARGE SCALE GENOMIC DNA]</scope>
    <source>
        <strain evidence="7">D3</strain>
    </source>
</reference>
<comment type="similarity">
    <text evidence="4">Belongs to the R-transferase family. Bpt subfamily.</text>
</comment>
<dbReference type="SUPFAM" id="SSF55729">
    <property type="entry name" value="Acyl-CoA N-acyltransferases (Nat)"/>
    <property type="match status" value="1"/>
</dbReference>
<organism evidence="7 8">
    <name type="scientific">Thioflexithrix psekupsensis</name>
    <dbReference type="NCBI Taxonomy" id="1570016"/>
    <lineage>
        <taxon>Bacteria</taxon>
        <taxon>Pseudomonadati</taxon>
        <taxon>Pseudomonadota</taxon>
        <taxon>Gammaproteobacteria</taxon>
        <taxon>Thiotrichales</taxon>
        <taxon>Thioflexithrix</taxon>
    </lineage>
</organism>
<evidence type="ECO:0000313" key="8">
    <source>
        <dbReference type="Proteomes" id="UP000194798"/>
    </source>
</evidence>
<dbReference type="InterPro" id="IPR030700">
    <property type="entry name" value="N-end_Aminoacyl_Trfase"/>
</dbReference>